<evidence type="ECO:0000313" key="1">
    <source>
        <dbReference type="EMBL" id="MED6215780.1"/>
    </source>
</evidence>
<gene>
    <name evidence="1" type="ORF">PIB30_001398</name>
</gene>
<evidence type="ECO:0000313" key="2">
    <source>
        <dbReference type="Proteomes" id="UP001341840"/>
    </source>
</evidence>
<dbReference type="EMBL" id="JASCZI010271863">
    <property type="protein sequence ID" value="MED6215780.1"/>
    <property type="molecule type" value="Genomic_DNA"/>
</dbReference>
<organism evidence="1 2">
    <name type="scientific">Stylosanthes scabra</name>
    <dbReference type="NCBI Taxonomy" id="79078"/>
    <lineage>
        <taxon>Eukaryota</taxon>
        <taxon>Viridiplantae</taxon>
        <taxon>Streptophyta</taxon>
        <taxon>Embryophyta</taxon>
        <taxon>Tracheophyta</taxon>
        <taxon>Spermatophyta</taxon>
        <taxon>Magnoliopsida</taxon>
        <taxon>eudicotyledons</taxon>
        <taxon>Gunneridae</taxon>
        <taxon>Pentapetalae</taxon>
        <taxon>rosids</taxon>
        <taxon>fabids</taxon>
        <taxon>Fabales</taxon>
        <taxon>Fabaceae</taxon>
        <taxon>Papilionoideae</taxon>
        <taxon>50 kb inversion clade</taxon>
        <taxon>dalbergioids sensu lato</taxon>
        <taxon>Dalbergieae</taxon>
        <taxon>Pterocarpus clade</taxon>
        <taxon>Stylosanthes</taxon>
    </lineage>
</organism>
<accession>A0ABU6Z2I8</accession>
<dbReference type="Proteomes" id="UP001341840">
    <property type="component" value="Unassembled WGS sequence"/>
</dbReference>
<reference evidence="1 2" key="1">
    <citation type="journal article" date="2023" name="Plants (Basel)">
        <title>Bridging the Gap: Combining Genomics and Transcriptomics Approaches to Understand Stylosanthes scabra, an Orphan Legume from the Brazilian Caatinga.</title>
        <authorList>
            <person name="Ferreira-Neto J.R.C."/>
            <person name="da Silva M.D."/>
            <person name="Binneck E."/>
            <person name="de Melo N.F."/>
            <person name="da Silva R.H."/>
            <person name="de Melo A.L.T.M."/>
            <person name="Pandolfi V."/>
            <person name="Bustamante F.O."/>
            <person name="Brasileiro-Vidal A.C."/>
            <person name="Benko-Iseppon A.M."/>
        </authorList>
    </citation>
    <scope>NUCLEOTIDE SEQUENCE [LARGE SCALE GENOMIC DNA]</scope>
    <source>
        <tissue evidence="1">Leaves</tissue>
    </source>
</reference>
<proteinExistence type="predicted"/>
<name>A0ABU6Z2I8_9FABA</name>
<sequence length="127" mass="14161">MAGSSRDPDHPPLYKQGATPSLASRAILYTHQPPFSTVTLGSAESFVPQKAHSVYLILLTRSPLRSPFGQSEGKTQHKVNWEQIGKAPIKWWKSSEMEPTSSKQSKIPKFHELGIYLIVEGTNCKRT</sequence>
<keyword evidence="2" id="KW-1185">Reference proteome</keyword>
<comment type="caution">
    <text evidence="1">The sequence shown here is derived from an EMBL/GenBank/DDBJ whole genome shotgun (WGS) entry which is preliminary data.</text>
</comment>
<protein>
    <submittedName>
        <fullName evidence="1">Uncharacterized protein</fullName>
    </submittedName>
</protein>